<reference evidence="7" key="1">
    <citation type="journal article" date="2019" name="bioRxiv">
        <title>Genomics, evolutionary history and diagnostics of the Alternaria alternata species group including apple and Asian pear pathotypes.</title>
        <authorList>
            <person name="Armitage A.D."/>
            <person name="Cockerton H.M."/>
            <person name="Sreenivasaprasad S."/>
            <person name="Woodhall J.W."/>
            <person name="Lane C.R."/>
            <person name="Harrison R.J."/>
            <person name="Clarkson J.P."/>
        </authorList>
    </citation>
    <scope>NUCLEOTIDE SEQUENCE [LARGE SCALE GENOMIC DNA]</scope>
    <source>
        <strain evidence="7">RGR 97.0016</strain>
    </source>
</reference>
<feature type="repeat" description="ANK" evidence="2">
    <location>
        <begin position="886"/>
        <end position="913"/>
    </location>
</feature>
<dbReference type="Pfam" id="PF12796">
    <property type="entry name" value="Ank_2"/>
    <property type="match status" value="2"/>
</dbReference>
<gene>
    <name evidence="6" type="ORF">AA0113_g9296</name>
</gene>
<dbReference type="Gene3D" id="3.40.50.300">
    <property type="entry name" value="P-loop containing nucleotide triphosphate hydrolases"/>
    <property type="match status" value="1"/>
</dbReference>
<feature type="domain" description="Heterokaryon incompatibility" evidence="3">
    <location>
        <begin position="27"/>
        <end position="117"/>
    </location>
</feature>
<accession>A0A4Q4R9V6</accession>
<dbReference type="PANTHER" id="PTHR10622">
    <property type="entry name" value="HET DOMAIN-CONTAINING PROTEIN"/>
    <property type="match status" value="1"/>
</dbReference>
<keyword evidence="2" id="KW-0040">ANK repeat</keyword>
<feature type="repeat" description="ANK" evidence="2">
    <location>
        <begin position="758"/>
        <end position="786"/>
    </location>
</feature>
<feature type="domain" description="GPI inositol-deacylase winged helix" evidence="4">
    <location>
        <begin position="560"/>
        <end position="649"/>
    </location>
</feature>
<keyword evidence="7" id="KW-1185">Reference proteome</keyword>
<dbReference type="SUPFAM" id="SSF52540">
    <property type="entry name" value="P-loop containing nucleoside triphosphate hydrolases"/>
    <property type="match status" value="1"/>
</dbReference>
<comment type="caution">
    <text evidence="6">The sequence shown here is derived from an EMBL/GenBank/DDBJ whole genome shotgun (WGS) entry which is preliminary data.</text>
</comment>
<dbReference type="Pfam" id="PF06985">
    <property type="entry name" value="HET"/>
    <property type="match status" value="1"/>
</dbReference>
<dbReference type="Proteomes" id="UP000293823">
    <property type="component" value="Unassembled WGS sequence"/>
</dbReference>
<keyword evidence="1" id="KW-0677">Repeat</keyword>
<feature type="domain" description="Nephrocystin 3-like N-terminal" evidence="5">
    <location>
        <begin position="279"/>
        <end position="441"/>
    </location>
</feature>
<protein>
    <submittedName>
        <fullName evidence="6">Uncharacterized protein</fullName>
    </submittedName>
</protein>
<feature type="repeat" description="ANK" evidence="2">
    <location>
        <begin position="787"/>
        <end position="819"/>
    </location>
</feature>
<evidence type="ECO:0000313" key="6">
    <source>
        <dbReference type="EMBL" id="RYO53180.1"/>
    </source>
</evidence>
<dbReference type="SUPFAM" id="SSF48403">
    <property type="entry name" value="Ankyrin repeat"/>
    <property type="match status" value="1"/>
</dbReference>
<feature type="repeat" description="ANK" evidence="2">
    <location>
        <begin position="820"/>
        <end position="852"/>
    </location>
</feature>
<evidence type="ECO:0000313" key="7">
    <source>
        <dbReference type="Proteomes" id="UP000293823"/>
    </source>
</evidence>
<feature type="non-terminal residue" evidence="6">
    <location>
        <position position="913"/>
    </location>
</feature>
<dbReference type="InterPro" id="IPR002110">
    <property type="entry name" value="Ankyrin_rpt"/>
</dbReference>
<dbReference type="Pfam" id="PF22939">
    <property type="entry name" value="WHD_GPIID"/>
    <property type="match status" value="1"/>
</dbReference>
<dbReference type="InterPro" id="IPR036770">
    <property type="entry name" value="Ankyrin_rpt-contain_sf"/>
</dbReference>
<evidence type="ECO:0000259" key="3">
    <source>
        <dbReference type="Pfam" id="PF06985"/>
    </source>
</evidence>
<dbReference type="AlphaFoldDB" id="A0A4Q4R9V6"/>
<dbReference type="InterPro" id="IPR010730">
    <property type="entry name" value="HET"/>
</dbReference>
<organism evidence="6 7">
    <name type="scientific">Alternaria arborescens</name>
    <dbReference type="NCBI Taxonomy" id="156630"/>
    <lineage>
        <taxon>Eukaryota</taxon>
        <taxon>Fungi</taxon>
        <taxon>Dikarya</taxon>
        <taxon>Ascomycota</taxon>
        <taxon>Pezizomycotina</taxon>
        <taxon>Dothideomycetes</taxon>
        <taxon>Pleosporomycetidae</taxon>
        <taxon>Pleosporales</taxon>
        <taxon>Pleosporineae</taxon>
        <taxon>Pleosporaceae</taxon>
        <taxon>Alternaria</taxon>
        <taxon>Alternaria sect. Alternaria</taxon>
    </lineage>
</organism>
<dbReference type="OrthoDB" id="1577640at2759"/>
<evidence type="ECO:0000259" key="4">
    <source>
        <dbReference type="Pfam" id="PF22939"/>
    </source>
</evidence>
<evidence type="ECO:0000256" key="2">
    <source>
        <dbReference type="PROSITE-ProRule" id="PRU00023"/>
    </source>
</evidence>
<dbReference type="Gene3D" id="1.25.40.20">
    <property type="entry name" value="Ankyrin repeat-containing domain"/>
    <property type="match status" value="1"/>
</dbReference>
<evidence type="ECO:0000256" key="1">
    <source>
        <dbReference type="ARBA" id="ARBA00022737"/>
    </source>
</evidence>
<sequence length="913" mass="103290">MRLLYTASDGTLGCTKDIIRSEEIPPYAILSHTWGEQEVVFDDLKDIVDAQRKEGYRKIRFCAQQAKRDGLDYFWVDTCCIDKANNTELSRAINSMFRWYQNAKRCYVFLSDVANDTSEIDSKLALKQSRWFKRGWTLQELLAPRSVEFFSEEGERLGDKKSLQHLIHEVTGIPIEALSGSDLSEFDVAKRFSWAANRQTTEEEDGAYCLFGIFGVHLPLIYGEGKDNALERLRSAAILKHKGRSQDQEEKLGKIRSWLSAPDPSTNYHKAHKQRQAETGVWLLEGEQFTRWRERAASRLWLYGIPGCGKTILSSTIIEHLLQYCHDDTSMVMAYFYFDFNDTQKQDPELMLRSLLCQLLQSSVGILKGVDALFSSCENGKRQPPLHMLLEVTRQAMQEFTQVYVILDALDECTQRSELMDMLETVARWQLDNLHLLMTSRKERDIETCLESYVREEDTVCLQRDVVDQDIQRYVQQRLRDKKSLAKWTKDAAISQEVEDALMRGAHGMYVFNQFFTKPKLTIVRVSMGLMLRNSLATLPQTLDQTYDRILTAISKEDCVYAMRILQWLTFSARPLSVTEVAEVVAIDVARDLAFNRDEVLVDPLEALDICSSLVTITKNEEDGRLGSTQQIIALAHYSVQEYLVSDRIRQGSAKQYSMQEAACQSAITRGSLKYLMQLQQPLEEETLQVFALARYSAEFWSSHLQKTGDEMEQVSQLTMGLLTREEPAYLNWLRLHDPDRPWEEPNLEKSDDNIPMPLYYAALLGFSTVTRLLLDAGAEVNAEGGHFGNALQAASYRGHEQVVKTLLDAGAEVNAQGGEFGNTLYAASYRGHEQVARMLLDAGAEVNAQGGQFGNALQAASYGGYEQVVKMLLDQGAEVNAQGGEYGNALQVASEGGHEQIVKTLLNAGAEV</sequence>
<dbReference type="InterPro" id="IPR054471">
    <property type="entry name" value="GPIID_WHD"/>
</dbReference>
<proteinExistence type="predicted"/>
<dbReference type="PROSITE" id="PS50088">
    <property type="entry name" value="ANK_REPEAT"/>
    <property type="match status" value="5"/>
</dbReference>
<dbReference type="InterPro" id="IPR056884">
    <property type="entry name" value="NPHP3-like_N"/>
</dbReference>
<dbReference type="EMBL" id="PEJP01000042">
    <property type="protein sequence ID" value="RYO53180.1"/>
    <property type="molecule type" value="Genomic_DNA"/>
</dbReference>
<dbReference type="PANTHER" id="PTHR10622:SF13">
    <property type="entry name" value="NACHT DOMAIN-CONTAINING PROTEIN"/>
    <property type="match status" value="1"/>
</dbReference>
<evidence type="ECO:0000259" key="5">
    <source>
        <dbReference type="Pfam" id="PF24883"/>
    </source>
</evidence>
<dbReference type="PROSITE" id="PS50297">
    <property type="entry name" value="ANK_REP_REGION"/>
    <property type="match status" value="3"/>
</dbReference>
<feature type="repeat" description="ANK" evidence="2">
    <location>
        <begin position="853"/>
        <end position="885"/>
    </location>
</feature>
<name>A0A4Q4R9V6_9PLEO</name>
<dbReference type="Pfam" id="PF24883">
    <property type="entry name" value="NPHP3_N"/>
    <property type="match status" value="1"/>
</dbReference>
<dbReference type="InterPro" id="IPR027417">
    <property type="entry name" value="P-loop_NTPase"/>
</dbReference>
<dbReference type="SMART" id="SM00248">
    <property type="entry name" value="ANK"/>
    <property type="match status" value="5"/>
</dbReference>